<reference evidence="2 3" key="1">
    <citation type="journal article" date="2016" name="Nat. Commun.">
        <title>Thousands of microbial genomes shed light on interconnected biogeochemical processes in an aquifer system.</title>
        <authorList>
            <person name="Anantharaman K."/>
            <person name="Brown C.T."/>
            <person name="Hug L.A."/>
            <person name="Sharon I."/>
            <person name="Castelle C.J."/>
            <person name="Probst A.J."/>
            <person name="Thomas B.C."/>
            <person name="Singh A."/>
            <person name="Wilkins M.J."/>
            <person name="Karaoz U."/>
            <person name="Brodie E.L."/>
            <person name="Williams K.H."/>
            <person name="Hubbard S.S."/>
            <person name="Banfield J.F."/>
        </authorList>
    </citation>
    <scope>NUCLEOTIDE SEQUENCE [LARGE SCALE GENOMIC DNA]</scope>
</reference>
<evidence type="ECO:0000259" key="1">
    <source>
        <dbReference type="Pfam" id="PF00535"/>
    </source>
</evidence>
<dbReference type="PANTHER" id="PTHR22916:SF3">
    <property type="entry name" value="UDP-GLCNAC:BETAGAL BETA-1,3-N-ACETYLGLUCOSAMINYLTRANSFERASE-LIKE PROTEIN 1"/>
    <property type="match status" value="1"/>
</dbReference>
<dbReference type="EMBL" id="MHWT01000011">
    <property type="protein sequence ID" value="OHB12773.1"/>
    <property type="molecule type" value="Genomic_DNA"/>
</dbReference>
<evidence type="ECO:0000313" key="3">
    <source>
        <dbReference type="Proteomes" id="UP000176558"/>
    </source>
</evidence>
<dbReference type="Gene3D" id="3.90.550.10">
    <property type="entry name" value="Spore Coat Polysaccharide Biosynthesis Protein SpsA, Chain A"/>
    <property type="match status" value="1"/>
</dbReference>
<dbReference type="InterPro" id="IPR001173">
    <property type="entry name" value="Glyco_trans_2-like"/>
</dbReference>
<sequence length="352" mass="41304">MISSKKKLEMNEKKLLSILLPTYKRPLFLETMVTCLINQIKKGGLEEAVEIIIGNDASRDQTDNYIDEIKKQYKFVRGFNHQKNLGLSKNIESLLKEALSEHILICGDDDLLREGAIEYFIKCIKEKNPNFILVNTSNMISLDDANHNFKIVLENRLNISKDVFVEDFQRDYKMLSNINNWMYLTNLLPSVIFRKDLFLEEEASAKKHLRSENLYLWQAQVLIGISKYGRFLIIAKPFVLHRKNETSWTQDSRSIVFFNIFDNEEVANVIKEYIPSEYKNYKKLYAAFTMGGLMLDTLHGKDIRNFAWITLSKNLFYFPENLQFLSMVIAPKLITKISPVLRQFKNKKYFFK</sequence>
<proteinExistence type="predicted"/>
<evidence type="ECO:0000313" key="2">
    <source>
        <dbReference type="EMBL" id="OHB12773.1"/>
    </source>
</evidence>
<comment type="caution">
    <text evidence="2">The sequence shown here is derived from an EMBL/GenBank/DDBJ whole genome shotgun (WGS) entry which is preliminary data.</text>
</comment>
<protein>
    <recommendedName>
        <fullName evidence="1">Glycosyltransferase 2-like domain-containing protein</fullName>
    </recommendedName>
</protein>
<name>A0A1G2UTP6_9BACT</name>
<gene>
    <name evidence="2" type="ORF">A3G99_01325</name>
</gene>
<dbReference type="Pfam" id="PF00535">
    <property type="entry name" value="Glycos_transf_2"/>
    <property type="match status" value="1"/>
</dbReference>
<dbReference type="GO" id="GO:0016758">
    <property type="term" value="F:hexosyltransferase activity"/>
    <property type="evidence" value="ECO:0007669"/>
    <property type="project" value="UniProtKB-ARBA"/>
</dbReference>
<dbReference type="CDD" id="cd00761">
    <property type="entry name" value="Glyco_tranf_GTA_type"/>
    <property type="match status" value="1"/>
</dbReference>
<dbReference type="InterPro" id="IPR029044">
    <property type="entry name" value="Nucleotide-diphossugar_trans"/>
</dbReference>
<feature type="domain" description="Glycosyltransferase 2-like" evidence="1">
    <location>
        <begin position="17"/>
        <end position="135"/>
    </location>
</feature>
<dbReference type="SUPFAM" id="SSF53448">
    <property type="entry name" value="Nucleotide-diphospho-sugar transferases"/>
    <property type="match status" value="1"/>
</dbReference>
<dbReference type="PANTHER" id="PTHR22916">
    <property type="entry name" value="GLYCOSYLTRANSFERASE"/>
    <property type="match status" value="1"/>
</dbReference>
<accession>A0A1G2UTP6</accession>
<organism evidence="2 3">
    <name type="scientific">Candidatus Zambryskibacteria bacterium RIFCSPLOWO2_12_FULL_39_23</name>
    <dbReference type="NCBI Taxonomy" id="1802776"/>
    <lineage>
        <taxon>Bacteria</taxon>
        <taxon>Candidatus Zambryskiibacteriota</taxon>
    </lineage>
</organism>
<dbReference type="AlphaFoldDB" id="A0A1G2UTP6"/>
<dbReference type="Proteomes" id="UP000176558">
    <property type="component" value="Unassembled WGS sequence"/>
</dbReference>